<evidence type="ECO:0000256" key="2">
    <source>
        <dbReference type="ARBA" id="ARBA00008642"/>
    </source>
</evidence>
<reference evidence="17 18" key="1">
    <citation type="submission" date="2023-05" db="EMBL/GenBank/DDBJ databases">
        <title>[ruminococcus] sp. nov., isolated from a pig farm feces dump.</title>
        <authorList>
            <person name="Chang Y.-H."/>
        </authorList>
    </citation>
    <scope>NUCLEOTIDE SEQUENCE [LARGE SCALE GENOMIC DNA]</scope>
    <source>
        <strain evidence="17 18">YH-rum2234</strain>
    </source>
</reference>
<evidence type="ECO:0000256" key="9">
    <source>
        <dbReference type="ARBA" id="ARBA00023315"/>
    </source>
</evidence>
<keyword evidence="7 14" id="KW-0275">Fatty acid biosynthesis</keyword>
<comment type="catalytic activity">
    <reaction evidence="10">
        <text>malonyl-[ACP] + acetyl-CoA + H(+) = 3-oxobutanoyl-[ACP] + CO2 + CoA</text>
        <dbReference type="Rhea" id="RHEA:12080"/>
        <dbReference type="Rhea" id="RHEA-COMP:9623"/>
        <dbReference type="Rhea" id="RHEA-COMP:9625"/>
        <dbReference type="ChEBI" id="CHEBI:15378"/>
        <dbReference type="ChEBI" id="CHEBI:16526"/>
        <dbReference type="ChEBI" id="CHEBI:57287"/>
        <dbReference type="ChEBI" id="CHEBI:57288"/>
        <dbReference type="ChEBI" id="CHEBI:78449"/>
        <dbReference type="ChEBI" id="CHEBI:78450"/>
        <dbReference type="EC" id="2.3.1.180"/>
    </reaction>
    <physiologicalReaction direction="left-to-right" evidence="10">
        <dbReference type="Rhea" id="RHEA:12081"/>
    </physiologicalReaction>
</comment>
<comment type="catalytic activity">
    <reaction evidence="12">
        <text>2-methylpropanoyl-CoA + malonyl-[ACP] + H(+) = 4-methyl-3-oxopentanoyl-[ACP] + CO2 + CoA</text>
        <dbReference type="Rhea" id="RHEA:42268"/>
        <dbReference type="Rhea" id="RHEA-COMP:9623"/>
        <dbReference type="Rhea" id="RHEA-COMP:9940"/>
        <dbReference type="ChEBI" id="CHEBI:15378"/>
        <dbReference type="ChEBI" id="CHEBI:16526"/>
        <dbReference type="ChEBI" id="CHEBI:57287"/>
        <dbReference type="ChEBI" id="CHEBI:57338"/>
        <dbReference type="ChEBI" id="CHEBI:78449"/>
        <dbReference type="ChEBI" id="CHEBI:78820"/>
        <dbReference type="EC" id="2.3.1.300"/>
    </reaction>
    <physiologicalReaction direction="left-to-right" evidence="12">
        <dbReference type="Rhea" id="RHEA:42269"/>
    </physiologicalReaction>
</comment>
<dbReference type="NCBIfam" id="NF006829">
    <property type="entry name" value="PRK09352.1"/>
    <property type="match status" value="1"/>
</dbReference>
<evidence type="ECO:0000256" key="13">
    <source>
        <dbReference type="ARBA" id="ARBA00052985"/>
    </source>
</evidence>
<dbReference type="InterPro" id="IPR013751">
    <property type="entry name" value="ACP_syn_III_N"/>
</dbReference>
<evidence type="ECO:0000256" key="1">
    <source>
        <dbReference type="ARBA" id="ARBA00005194"/>
    </source>
</evidence>
<protein>
    <recommendedName>
        <fullName evidence="14">Beta-ketoacyl-[acyl-carrier-protein] synthase III</fullName>
        <shortName evidence="14">Beta-ketoacyl-ACP synthase III</shortName>
        <shortName evidence="14">KAS III</shortName>
        <ecNumber evidence="14">2.3.1.180</ecNumber>
    </recommendedName>
    <alternativeName>
        <fullName evidence="14">3-oxoacyl-[acyl-carrier-protein] synthase 3</fullName>
    </alternativeName>
    <alternativeName>
        <fullName evidence="14">3-oxoacyl-[acyl-carrier-protein] synthase III</fullName>
    </alternativeName>
</protein>
<keyword evidence="3 14" id="KW-0444">Lipid biosynthesis</keyword>
<evidence type="ECO:0000256" key="3">
    <source>
        <dbReference type="ARBA" id="ARBA00022516"/>
    </source>
</evidence>
<dbReference type="Pfam" id="PF08541">
    <property type="entry name" value="ACP_syn_III_C"/>
    <property type="match status" value="1"/>
</dbReference>
<keyword evidence="4 14" id="KW-0808">Transferase</keyword>
<dbReference type="CDD" id="cd00830">
    <property type="entry name" value="KAS_III"/>
    <property type="match status" value="1"/>
</dbReference>
<keyword evidence="9 14" id="KW-0012">Acyltransferase</keyword>
<feature type="active site" evidence="14">
    <location>
        <position position="110"/>
    </location>
</feature>
<comment type="catalytic activity">
    <reaction evidence="13">
        <text>3-methylbutanoyl-CoA + malonyl-[ACP] + H(+) = 5-methyl-3-oxohexanoyl-[ACP] + CO2 + CoA</text>
        <dbReference type="Rhea" id="RHEA:42272"/>
        <dbReference type="Rhea" id="RHEA-COMP:9623"/>
        <dbReference type="Rhea" id="RHEA-COMP:9941"/>
        <dbReference type="ChEBI" id="CHEBI:15378"/>
        <dbReference type="ChEBI" id="CHEBI:16526"/>
        <dbReference type="ChEBI" id="CHEBI:57287"/>
        <dbReference type="ChEBI" id="CHEBI:57345"/>
        <dbReference type="ChEBI" id="CHEBI:78449"/>
        <dbReference type="ChEBI" id="CHEBI:78822"/>
        <dbReference type="EC" id="2.3.1.300"/>
    </reaction>
    <physiologicalReaction direction="left-to-right" evidence="13">
        <dbReference type="Rhea" id="RHEA:42273"/>
    </physiologicalReaction>
</comment>
<dbReference type="GO" id="GO:0033818">
    <property type="term" value="F:beta-ketoacyl-acyl-carrier-protein synthase III activity"/>
    <property type="evidence" value="ECO:0007669"/>
    <property type="project" value="UniProtKB-UniRule"/>
</dbReference>
<proteinExistence type="inferred from homology"/>
<evidence type="ECO:0000256" key="14">
    <source>
        <dbReference type="HAMAP-Rule" id="MF_01815"/>
    </source>
</evidence>
<dbReference type="GO" id="GO:0004315">
    <property type="term" value="F:3-oxoacyl-[acyl-carrier-protein] synthase activity"/>
    <property type="evidence" value="ECO:0007669"/>
    <property type="project" value="InterPro"/>
</dbReference>
<dbReference type="GO" id="GO:0006633">
    <property type="term" value="P:fatty acid biosynthetic process"/>
    <property type="evidence" value="ECO:0007669"/>
    <property type="project" value="UniProtKB-UniRule"/>
</dbReference>
<dbReference type="EC" id="2.3.1.180" evidence="14"/>
<comment type="pathway">
    <text evidence="1 14">Lipid metabolism; fatty acid biosynthesis.</text>
</comment>
<evidence type="ECO:0000256" key="8">
    <source>
        <dbReference type="ARBA" id="ARBA00023268"/>
    </source>
</evidence>
<dbReference type="GO" id="GO:0005737">
    <property type="term" value="C:cytoplasm"/>
    <property type="evidence" value="ECO:0007669"/>
    <property type="project" value="UniProtKB-SubCell"/>
</dbReference>
<dbReference type="PANTHER" id="PTHR43091">
    <property type="entry name" value="3-OXOACYL-[ACYL-CARRIER-PROTEIN] SYNTHASE"/>
    <property type="match status" value="1"/>
</dbReference>
<feature type="region of interest" description="ACP-binding" evidence="14">
    <location>
        <begin position="256"/>
        <end position="260"/>
    </location>
</feature>
<dbReference type="PANTHER" id="PTHR43091:SF1">
    <property type="entry name" value="BETA-KETOACYL-[ACYL-CARRIER-PROTEIN] SYNTHASE III, CHLOROPLASTIC"/>
    <property type="match status" value="1"/>
</dbReference>
<feature type="active site" evidence="14">
    <location>
        <position position="285"/>
    </location>
</feature>
<dbReference type="RefSeq" id="WP_283231737.1">
    <property type="nucleotide sequence ID" value="NZ_JASGBQ010000030.1"/>
</dbReference>
<comment type="domain">
    <text evidence="14">The last Arg residue of the ACP-binding site is essential for the weak association between ACP/AcpP and FabH.</text>
</comment>
<comment type="caution">
    <text evidence="17">The sequence shown here is derived from an EMBL/GenBank/DDBJ whole genome shotgun (WGS) entry which is preliminary data.</text>
</comment>
<comment type="subcellular location">
    <subcellularLocation>
        <location evidence="14">Cytoplasm</location>
    </subcellularLocation>
</comment>
<keyword evidence="14" id="KW-0963">Cytoplasm</keyword>
<evidence type="ECO:0000256" key="6">
    <source>
        <dbReference type="ARBA" id="ARBA00023098"/>
    </source>
</evidence>
<feature type="domain" description="Beta-ketoacyl-[acyl-carrier-protein] synthase III C-terminal" evidence="15">
    <location>
        <begin position="239"/>
        <end position="328"/>
    </location>
</feature>
<sequence>MPVRITGTGSYVPDRIITNEDLEKLVETSDSWIRERTGIRTRRITDRGVTDMAVRAAKRAMEQAGLLPERLGLIIVGTSTGDCLFPSTACQVQAALGASNAVCFDLSAACSGFLFSLNTAAAYLEAGLYRSALVIGADALSKAVDWTDRSTCILFGDGAGAAVLQRTEADEGCPGSPAEGIGPFLMGSDGSRGECLICSGGPLRGPETPEASWDYMSMNGREVFRFAVKTVPEVLEAVLEKAGLKAEDIKYFVLHQANERIIQSVAKRMNQSLWKFPMNLSRYGNTSGASIPILLDELNRRGKLERGSRLVLAGFGAGLTWGATVVVW</sequence>
<organism evidence="17 18">
    <name type="scientific">Fusibacillus kribbianus</name>
    <dbReference type="NCBI Taxonomy" id="3044208"/>
    <lineage>
        <taxon>Bacteria</taxon>
        <taxon>Bacillati</taxon>
        <taxon>Bacillota</taxon>
        <taxon>Clostridia</taxon>
        <taxon>Lachnospirales</taxon>
        <taxon>Lachnospiraceae</taxon>
        <taxon>Fusibacillus</taxon>
    </lineage>
</organism>
<dbReference type="Proteomes" id="UP001300383">
    <property type="component" value="Unassembled WGS sequence"/>
</dbReference>
<dbReference type="Gene3D" id="3.40.47.10">
    <property type="match status" value="1"/>
</dbReference>
<gene>
    <name evidence="14" type="primary">fabH</name>
    <name evidence="17" type="ORF">QJ036_12725</name>
</gene>
<dbReference type="InterPro" id="IPR004655">
    <property type="entry name" value="FabH"/>
</dbReference>
<dbReference type="SUPFAM" id="SSF53901">
    <property type="entry name" value="Thiolase-like"/>
    <property type="match status" value="1"/>
</dbReference>
<evidence type="ECO:0000256" key="11">
    <source>
        <dbReference type="ARBA" id="ARBA00052407"/>
    </source>
</evidence>
<dbReference type="InterPro" id="IPR013747">
    <property type="entry name" value="ACP_syn_III_C"/>
</dbReference>
<evidence type="ECO:0000256" key="7">
    <source>
        <dbReference type="ARBA" id="ARBA00023160"/>
    </source>
</evidence>
<evidence type="ECO:0000313" key="17">
    <source>
        <dbReference type="EMBL" id="MDI9243313.1"/>
    </source>
</evidence>
<evidence type="ECO:0000256" key="10">
    <source>
        <dbReference type="ARBA" id="ARBA00051096"/>
    </source>
</evidence>
<dbReference type="Pfam" id="PF08545">
    <property type="entry name" value="ACP_syn_III"/>
    <property type="match status" value="1"/>
</dbReference>
<dbReference type="HAMAP" id="MF_01815">
    <property type="entry name" value="FabH"/>
    <property type="match status" value="1"/>
</dbReference>
<keyword evidence="8 14" id="KW-0511">Multifunctional enzyme</keyword>
<feature type="domain" description="Beta-ketoacyl-[acyl-carrier-protein] synthase III N-terminal" evidence="16">
    <location>
        <begin position="104"/>
        <end position="170"/>
    </location>
</feature>
<dbReference type="NCBIfam" id="TIGR00747">
    <property type="entry name" value="fabH"/>
    <property type="match status" value="1"/>
</dbReference>
<dbReference type="AlphaFoldDB" id="A0AAP4F182"/>
<dbReference type="InterPro" id="IPR016039">
    <property type="entry name" value="Thiolase-like"/>
</dbReference>
<evidence type="ECO:0000256" key="4">
    <source>
        <dbReference type="ARBA" id="ARBA00022679"/>
    </source>
</evidence>
<keyword evidence="18" id="KW-1185">Reference proteome</keyword>
<comment type="subunit">
    <text evidence="14">Homodimer.</text>
</comment>
<name>A0AAP4F182_9FIRM</name>
<evidence type="ECO:0000313" key="18">
    <source>
        <dbReference type="Proteomes" id="UP001300383"/>
    </source>
</evidence>
<evidence type="ECO:0000259" key="16">
    <source>
        <dbReference type="Pfam" id="PF08545"/>
    </source>
</evidence>
<comment type="similarity">
    <text evidence="2 14">Belongs to the thiolase-like superfamily. FabH family.</text>
</comment>
<feature type="active site" evidence="14">
    <location>
        <position position="255"/>
    </location>
</feature>
<keyword evidence="6 14" id="KW-0443">Lipid metabolism</keyword>
<dbReference type="EMBL" id="JASGBQ010000030">
    <property type="protein sequence ID" value="MDI9243313.1"/>
    <property type="molecule type" value="Genomic_DNA"/>
</dbReference>
<dbReference type="FunFam" id="3.40.47.10:FF:000004">
    <property type="entry name" value="3-oxoacyl-[acyl-carrier-protein] synthase 3"/>
    <property type="match status" value="1"/>
</dbReference>
<comment type="catalytic activity">
    <reaction evidence="11">
        <text>(2S)-2-methylbutanoyl-CoA + malonyl-[ACP] + H(+) = (4S)-4-methyl-3-oxohexanoyl-[ACP] + CO2 + CoA</text>
        <dbReference type="Rhea" id="RHEA:42276"/>
        <dbReference type="Rhea" id="RHEA-COMP:9623"/>
        <dbReference type="Rhea" id="RHEA-COMP:17148"/>
        <dbReference type="ChEBI" id="CHEBI:15378"/>
        <dbReference type="ChEBI" id="CHEBI:16526"/>
        <dbReference type="ChEBI" id="CHEBI:57287"/>
        <dbReference type="ChEBI" id="CHEBI:78449"/>
        <dbReference type="ChEBI" id="CHEBI:88166"/>
        <dbReference type="ChEBI" id="CHEBI:167462"/>
        <dbReference type="EC" id="2.3.1.300"/>
    </reaction>
    <physiologicalReaction direction="left-to-right" evidence="11">
        <dbReference type="Rhea" id="RHEA:42277"/>
    </physiologicalReaction>
</comment>
<accession>A0AAP4F182</accession>
<evidence type="ECO:0000256" key="12">
    <source>
        <dbReference type="ARBA" id="ARBA00052467"/>
    </source>
</evidence>
<evidence type="ECO:0000259" key="15">
    <source>
        <dbReference type="Pfam" id="PF08541"/>
    </source>
</evidence>
<keyword evidence="5 14" id="KW-0276">Fatty acid metabolism</keyword>
<comment type="function">
    <text evidence="14">Catalyzes the condensation reaction of fatty acid synthesis by the addition to an acyl acceptor of two carbons from malonyl-ACP. Catalyzes the first condensation reaction which initiates fatty acid synthesis and may therefore play a role in governing the total rate of fatty acid production. Possesses both acetoacetyl-ACP synthase and acetyl transacylase activities. Its substrate specificity determines the biosynthesis of branched-chain and/or straight-chain of fatty acids.</text>
</comment>
<evidence type="ECO:0000256" key="5">
    <source>
        <dbReference type="ARBA" id="ARBA00022832"/>
    </source>
</evidence>